<comment type="subcellular location">
    <subcellularLocation>
        <location evidence="1">Plastid</location>
        <location evidence="1">Chloroplast</location>
    </subcellularLocation>
</comment>
<dbReference type="OrthoDB" id="196308at2759"/>
<dbReference type="PANTHER" id="PTHR33926:SF4">
    <property type="entry name" value="PROTEIN TIC 22, CHLOROPLASTIC"/>
    <property type="match status" value="1"/>
</dbReference>
<organism evidence="5 6">
    <name type="scientific">Pseudo-nitzschia multistriata</name>
    <dbReference type="NCBI Taxonomy" id="183589"/>
    <lineage>
        <taxon>Eukaryota</taxon>
        <taxon>Sar</taxon>
        <taxon>Stramenopiles</taxon>
        <taxon>Ochrophyta</taxon>
        <taxon>Bacillariophyta</taxon>
        <taxon>Bacillariophyceae</taxon>
        <taxon>Bacillariophycidae</taxon>
        <taxon>Bacillariales</taxon>
        <taxon>Bacillariaceae</taxon>
        <taxon>Pseudo-nitzschia</taxon>
    </lineage>
</organism>
<keyword evidence="6" id="KW-1185">Reference proteome</keyword>
<gene>
    <name evidence="5" type="ORF">PSNMU_V1.4_AUG-EV-PASAV3_0066220</name>
</gene>
<evidence type="ECO:0000256" key="2">
    <source>
        <dbReference type="ARBA" id="ARBA00022528"/>
    </source>
</evidence>
<dbReference type="PANTHER" id="PTHR33926">
    <property type="entry name" value="PROTEIN TIC 22, CHLOROPLASTIC"/>
    <property type="match status" value="1"/>
</dbReference>
<feature type="chain" id="PRO_5019042369" evidence="4">
    <location>
        <begin position="23"/>
        <end position="350"/>
    </location>
</feature>
<keyword evidence="3" id="KW-0934">Plastid</keyword>
<feature type="signal peptide" evidence="4">
    <location>
        <begin position="1"/>
        <end position="22"/>
    </location>
</feature>
<protein>
    <submittedName>
        <fullName evidence="5">Uncharacterized protein</fullName>
    </submittedName>
</protein>
<evidence type="ECO:0000256" key="4">
    <source>
        <dbReference type="SAM" id="SignalP"/>
    </source>
</evidence>
<dbReference type="GO" id="GO:0009507">
    <property type="term" value="C:chloroplast"/>
    <property type="evidence" value="ECO:0007669"/>
    <property type="project" value="UniProtKB-SubCell"/>
</dbReference>
<dbReference type="Pfam" id="PF04278">
    <property type="entry name" value="Tic22"/>
    <property type="match status" value="1"/>
</dbReference>
<reference evidence="5 6" key="1">
    <citation type="submission" date="2019-01" db="EMBL/GenBank/DDBJ databases">
        <authorList>
            <person name="Ferrante I. M."/>
        </authorList>
    </citation>
    <scope>NUCLEOTIDE SEQUENCE [LARGE SCALE GENOMIC DNA]</scope>
    <source>
        <strain evidence="5 6">B856</strain>
    </source>
</reference>
<proteinExistence type="predicted"/>
<keyword evidence="4" id="KW-0732">Signal</keyword>
<dbReference type="Gene3D" id="3.40.1350.100">
    <property type="match status" value="1"/>
</dbReference>
<accession>A0A448ZCH8</accession>
<evidence type="ECO:0000313" key="5">
    <source>
        <dbReference type="EMBL" id="VEU39757.1"/>
    </source>
</evidence>
<sequence>MNLFVTLLVALSVLATVPSTSANASFSRGVGAPLFGISRGGGLFGGKDDSKNNEASVAASGEKVMYPAMTQQEVEDWLEHIPVFAVTDSNGAGVVLKPDEDSSVFYFFLNPLAANATLTQLKSVNEDMDLKVSAFSLGKIWFKLLQSDADREVLLKKPGDDDDMTQATKGVEYRLVPDTKDLLGARMLLTMNPEDGEALKNGQEMTPEMAQKAVEKAMNESPKFKETFNEIPVFTIAQMRMQKQPAEGESSAEPVTLLPMYFSLQNMVGTWQQFMAQSAPELQGTEPAINLMALHDLVEMMQKESEIDFRSVVLVPSIPEGPGGAAPQGPPVASAADPMASMGGATLGDI</sequence>
<evidence type="ECO:0000256" key="3">
    <source>
        <dbReference type="ARBA" id="ARBA00022640"/>
    </source>
</evidence>
<dbReference type="GO" id="GO:0015031">
    <property type="term" value="P:protein transport"/>
    <property type="evidence" value="ECO:0007669"/>
    <property type="project" value="InterPro"/>
</dbReference>
<dbReference type="Proteomes" id="UP000291116">
    <property type="component" value="Unassembled WGS sequence"/>
</dbReference>
<dbReference type="EMBL" id="CAACVS010000235">
    <property type="protein sequence ID" value="VEU39757.1"/>
    <property type="molecule type" value="Genomic_DNA"/>
</dbReference>
<evidence type="ECO:0000256" key="1">
    <source>
        <dbReference type="ARBA" id="ARBA00004229"/>
    </source>
</evidence>
<keyword evidence="2" id="KW-0150">Chloroplast</keyword>
<evidence type="ECO:0000313" key="6">
    <source>
        <dbReference type="Proteomes" id="UP000291116"/>
    </source>
</evidence>
<dbReference type="AlphaFoldDB" id="A0A448ZCH8"/>
<name>A0A448ZCH8_9STRA</name>
<dbReference type="InterPro" id="IPR007378">
    <property type="entry name" value="Tic22-like"/>
</dbReference>